<name>A0AAQ1G8A4_9GAMM</name>
<dbReference type="EMBL" id="FNVE01000005">
    <property type="protein sequence ID" value="SEG32578.1"/>
    <property type="molecule type" value="Genomic_DNA"/>
</dbReference>
<feature type="transmembrane region" description="Helical" evidence="8">
    <location>
        <begin position="320"/>
        <end position="344"/>
    </location>
</feature>
<dbReference type="FunFam" id="1.10.287.950:FF:000001">
    <property type="entry name" value="Methyl-accepting chemotaxis sensory transducer"/>
    <property type="match status" value="1"/>
</dbReference>
<evidence type="ECO:0000256" key="4">
    <source>
        <dbReference type="ARBA" id="ARBA00023136"/>
    </source>
</evidence>
<proteinExistence type="inferred from homology"/>
<dbReference type="InterPro" id="IPR003660">
    <property type="entry name" value="HAMP_dom"/>
</dbReference>
<dbReference type="PANTHER" id="PTHR32089">
    <property type="entry name" value="METHYL-ACCEPTING CHEMOTAXIS PROTEIN MCPB"/>
    <property type="match status" value="1"/>
</dbReference>
<dbReference type="SMART" id="SM00283">
    <property type="entry name" value="MA"/>
    <property type="match status" value="1"/>
</dbReference>
<dbReference type="SUPFAM" id="SSF58104">
    <property type="entry name" value="Methyl-accepting chemotaxis protein (MCP) signaling domain"/>
    <property type="match status" value="1"/>
</dbReference>
<feature type="transmembrane region" description="Helical" evidence="8">
    <location>
        <begin position="21"/>
        <end position="40"/>
    </location>
</feature>
<dbReference type="Pfam" id="PF00015">
    <property type="entry name" value="MCPsignal"/>
    <property type="match status" value="1"/>
</dbReference>
<dbReference type="Gene3D" id="1.10.287.950">
    <property type="entry name" value="Methyl-accepting chemotaxis protein"/>
    <property type="match status" value="1"/>
</dbReference>
<evidence type="ECO:0000313" key="11">
    <source>
        <dbReference type="EMBL" id="SEG32578.1"/>
    </source>
</evidence>
<reference evidence="11 12" key="1">
    <citation type="submission" date="2016-10" db="EMBL/GenBank/DDBJ databases">
        <authorList>
            <person name="Varghese N."/>
            <person name="Submissions S."/>
        </authorList>
    </citation>
    <scope>NUCLEOTIDE SEQUENCE [LARGE SCALE GENOMIC DNA]</scope>
    <source>
        <strain evidence="11 12">CECT 8317</strain>
    </source>
</reference>
<dbReference type="GO" id="GO:0016020">
    <property type="term" value="C:membrane"/>
    <property type="evidence" value="ECO:0007669"/>
    <property type="project" value="UniProtKB-SubCell"/>
</dbReference>
<dbReference type="CDD" id="cd06225">
    <property type="entry name" value="HAMP"/>
    <property type="match status" value="1"/>
</dbReference>
<dbReference type="Proteomes" id="UP000243518">
    <property type="component" value="Unassembled WGS sequence"/>
</dbReference>
<sequence>MNSLLSPAIALMNRLTYGMKFCLISILFFVPLGIVSSMLVQQAYERVEVTSHALDSLALVRATSDALRSAELVRDLDAVNTRLGQGGQADSIEERLTQTRARLIEQLNSLPLEADDPAAADLIAMRDKLVQSYNEIAAESIISRGPMSVRAKDETATLLIMTAAYAGLPQDFDRNVRQLTELLIGSTVEVTSLLGHGRATGAYSMGLGFLDSDASREMDDLVTGLQKLGADYSQVLEQAVAGTGNAALQTAAEQSLKSIESAGVIFEEDVIIAASLDSTWDAFFDRITREIESTYLLDEAIFDYLDTQLDGRLASNQQTMWLLVVSLSLVGLLIIYLYAGFYFATRRTLKRLSQQMGQVAGGDMTVQVEVDSKDELGALAADFNNTVQRVRELIRQVSDTSGQVQEQSSQVEHIASESSQAVASQRSQIEQVATAMNEMAATSQEVARSAALAVNNAEQVNTETLNGRRMVESSVDGIEKLAGEIENSVRVINQLADDSSSISRVLDVIKGVAEQTNLLALNAAIEAARAGEQGRGFAVVADEVRTLARRTQQSTEEIEQMIARLQEGVAAAVKAMGSSHGMTAATVESSLQVQQGLDSILKAVTQIVDQSQQIAAAAEQQTVVSHDIDQNIVQINQAGERTAQGAQRAEEASGRLGHLVQSLQSIISAFKV</sequence>
<evidence type="ECO:0000256" key="5">
    <source>
        <dbReference type="ARBA" id="ARBA00023224"/>
    </source>
</evidence>
<dbReference type="PANTHER" id="PTHR32089:SF119">
    <property type="entry name" value="METHYL-ACCEPTING CHEMOTAXIS PROTEIN CTPL"/>
    <property type="match status" value="1"/>
</dbReference>
<accession>A0AAQ1G8A4</accession>
<comment type="subcellular location">
    <subcellularLocation>
        <location evidence="1">Membrane</location>
        <topology evidence="1">Multi-pass membrane protein</topology>
    </subcellularLocation>
</comment>
<gene>
    <name evidence="11" type="ORF">SAMN05216586_10576</name>
</gene>
<dbReference type="GO" id="GO:0004888">
    <property type="term" value="F:transmembrane signaling receptor activity"/>
    <property type="evidence" value="ECO:0007669"/>
    <property type="project" value="InterPro"/>
</dbReference>
<keyword evidence="3 8" id="KW-1133">Transmembrane helix</keyword>
<keyword evidence="2 8" id="KW-0812">Transmembrane</keyword>
<dbReference type="PROSITE" id="PS50885">
    <property type="entry name" value="HAMP"/>
    <property type="match status" value="1"/>
</dbReference>
<evidence type="ECO:0000256" key="7">
    <source>
        <dbReference type="PROSITE-ProRule" id="PRU00284"/>
    </source>
</evidence>
<dbReference type="GO" id="GO:0006935">
    <property type="term" value="P:chemotaxis"/>
    <property type="evidence" value="ECO:0007669"/>
    <property type="project" value="InterPro"/>
</dbReference>
<feature type="domain" description="Methyl-accepting transducer" evidence="9">
    <location>
        <begin position="400"/>
        <end position="636"/>
    </location>
</feature>
<dbReference type="InterPro" id="IPR004090">
    <property type="entry name" value="Chemotax_Me-accpt_rcpt"/>
</dbReference>
<dbReference type="PROSITE" id="PS50111">
    <property type="entry name" value="CHEMOTAXIS_TRANSDUC_2"/>
    <property type="match status" value="1"/>
</dbReference>
<organism evidence="11 12">
    <name type="scientific">Halopseudomonas aestusnigri</name>
    <dbReference type="NCBI Taxonomy" id="857252"/>
    <lineage>
        <taxon>Bacteria</taxon>
        <taxon>Pseudomonadati</taxon>
        <taxon>Pseudomonadota</taxon>
        <taxon>Gammaproteobacteria</taxon>
        <taxon>Pseudomonadales</taxon>
        <taxon>Pseudomonadaceae</taxon>
        <taxon>Halopseudomonas</taxon>
    </lineage>
</organism>
<dbReference type="Pfam" id="PF00672">
    <property type="entry name" value="HAMP"/>
    <property type="match status" value="1"/>
</dbReference>
<evidence type="ECO:0000313" key="12">
    <source>
        <dbReference type="Proteomes" id="UP000243518"/>
    </source>
</evidence>
<evidence type="ECO:0000256" key="8">
    <source>
        <dbReference type="SAM" id="Phobius"/>
    </source>
</evidence>
<comment type="caution">
    <text evidence="11">The sequence shown here is derived from an EMBL/GenBank/DDBJ whole genome shotgun (WGS) entry which is preliminary data.</text>
</comment>
<protein>
    <submittedName>
        <fullName evidence="11">Methyl-accepting chemotaxis protein</fullName>
    </submittedName>
</protein>
<evidence type="ECO:0000256" key="6">
    <source>
        <dbReference type="ARBA" id="ARBA00029447"/>
    </source>
</evidence>
<dbReference type="CDD" id="cd11386">
    <property type="entry name" value="MCP_signal"/>
    <property type="match status" value="1"/>
</dbReference>
<keyword evidence="4 8" id="KW-0472">Membrane</keyword>
<evidence type="ECO:0000259" key="10">
    <source>
        <dbReference type="PROSITE" id="PS50885"/>
    </source>
</evidence>
<evidence type="ECO:0000256" key="1">
    <source>
        <dbReference type="ARBA" id="ARBA00004141"/>
    </source>
</evidence>
<dbReference type="PRINTS" id="PR00260">
    <property type="entry name" value="CHEMTRNSDUCR"/>
</dbReference>
<dbReference type="RefSeq" id="WP_088275641.1">
    <property type="nucleotide sequence ID" value="NZ_FNVE01000005.1"/>
</dbReference>
<dbReference type="SMART" id="SM00304">
    <property type="entry name" value="HAMP"/>
    <property type="match status" value="1"/>
</dbReference>
<keyword evidence="5 7" id="KW-0807">Transducer</keyword>
<keyword evidence="12" id="KW-1185">Reference proteome</keyword>
<evidence type="ECO:0000259" key="9">
    <source>
        <dbReference type="PROSITE" id="PS50111"/>
    </source>
</evidence>
<dbReference type="AlphaFoldDB" id="A0AAQ1G8A4"/>
<evidence type="ECO:0000256" key="3">
    <source>
        <dbReference type="ARBA" id="ARBA00022989"/>
    </source>
</evidence>
<feature type="domain" description="HAMP" evidence="10">
    <location>
        <begin position="343"/>
        <end position="395"/>
    </location>
</feature>
<dbReference type="GO" id="GO:0007165">
    <property type="term" value="P:signal transduction"/>
    <property type="evidence" value="ECO:0007669"/>
    <property type="project" value="UniProtKB-KW"/>
</dbReference>
<dbReference type="InterPro" id="IPR004089">
    <property type="entry name" value="MCPsignal_dom"/>
</dbReference>
<comment type="similarity">
    <text evidence="6">Belongs to the methyl-accepting chemotaxis (MCP) protein family.</text>
</comment>
<evidence type="ECO:0000256" key="2">
    <source>
        <dbReference type="ARBA" id="ARBA00022692"/>
    </source>
</evidence>